<feature type="chain" id="PRO_5046832943" description="Secreted protein" evidence="1">
    <location>
        <begin position="24"/>
        <end position="248"/>
    </location>
</feature>
<sequence length="248" mass="24952">MKYRALAATALAAVAALTLSACATGTLVDPDSNGQEVPGGDGTERALVEAAWLDDGRIIGIVTEGSSTCVPEAGEVTLDGTKLDVVLTEPDEGTPCTMDLAPRVSLVDVPDGVDPQQDLEISVTGAGFEGGVTLSGVEGLSPEGPSDLTPSAGWTNLNGIFVVLLWGSSSCPEYITATEVTGTASVTASLSGLPADKACTMDLASNPQIAFADGLQGVEDVELTLEAPTADAVTIPIRGANNPVIPAG</sequence>
<proteinExistence type="predicted"/>
<evidence type="ECO:0000256" key="1">
    <source>
        <dbReference type="SAM" id="SignalP"/>
    </source>
</evidence>
<dbReference type="RefSeq" id="WP_378750761.1">
    <property type="nucleotide sequence ID" value="NZ_JBHSSV010000003.1"/>
</dbReference>
<dbReference type="EMBL" id="JBHTIM010000001">
    <property type="protein sequence ID" value="MFD0780392.1"/>
    <property type="molecule type" value="Genomic_DNA"/>
</dbReference>
<protein>
    <recommendedName>
        <fullName evidence="4">Secreted protein</fullName>
    </recommendedName>
</protein>
<dbReference type="Proteomes" id="UP001597042">
    <property type="component" value="Unassembled WGS sequence"/>
</dbReference>
<evidence type="ECO:0008006" key="4">
    <source>
        <dbReference type="Google" id="ProtNLM"/>
    </source>
</evidence>
<evidence type="ECO:0000313" key="2">
    <source>
        <dbReference type="EMBL" id="MFD0780392.1"/>
    </source>
</evidence>
<keyword evidence="1" id="KW-0732">Signal</keyword>
<comment type="caution">
    <text evidence="2">The sequence shown here is derived from an EMBL/GenBank/DDBJ whole genome shotgun (WGS) entry which is preliminary data.</text>
</comment>
<organism evidence="2 3">
    <name type="scientific">Microbacterium koreense</name>
    <dbReference type="NCBI Taxonomy" id="323761"/>
    <lineage>
        <taxon>Bacteria</taxon>
        <taxon>Bacillati</taxon>
        <taxon>Actinomycetota</taxon>
        <taxon>Actinomycetes</taxon>
        <taxon>Micrococcales</taxon>
        <taxon>Microbacteriaceae</taxon>
        <taxon>Microbacterium</taxon>
    </lineage>
</organism>
<dbReference type="PROSITE" id="PS51257">
    <property type="entry name" value="PROKAR_LIPOPROTEIN"/>
    <property type="match status" value="1"/>
</dbReference>
<accession>A0ABW2ZP39</accession>
<gene>
    <name evidence="2" type="ORF">ACFQZV_03645</name>
</gene>
<evidence type="ECO:0000313" key="3">
    <source>
        <dbReference type="Proteomes" id="UP001597042"/>
    </source>
</evidence>
<name>A0ABW2ZP39_9MICO</name>
<feature type="signal peptide" evidence="1">
    <location>
        <begin position="1"/>
        <end position="23"/>
    </location>
</feature>
<reference evidence="3" key="1">
    <citation type="journal article" date="2019" name="Int. J. Syst. Evol. Microbiol.">
        <title>The Global Catalogue of Microorganisms (GCM) 10K type strain sequencing project: providing services to taxonomists for standard genome sequencing and annotation.</title>
        <authorList>
            <consortium name="The Broad Institute Genomics Platform"/>
            <consortium name="The Broad Institute Genome Sequencing Center for Infectious Disease"/>
            <person name="Wu L."/>
            <person name="Ma J."/>
        </authorList>
    </citation>
    <scope>NUCLEOTIDE SEQUENCE [LARGE SCALE GENOMIC DNA]</scope>
    <source>
        <strain evidence="3">CCUG 50754</strain>
    </source>
</reference>
<keyword evidence="3" id="KW-1185">Reference proteome</keyword>